<evidence type="ECO:0000256" key="11">
    <source>
        <dbReference type="ARBA" id="ARBA00023034"/>
    </source>
</evidence>
<gene>
    <name evidence="18" type="ORF">KFE25_011018</name>
</gene>
<evidence type="ECO:0000256" key="17">
    <source>
        <dbReference type="SAM" id="MobiDB-lite"/>
    </source>
</evidence>
<feature type="compositionally biased region" description="Low complexity" evidence="17">
    <location>
        <begin position="66"/>
        <end position="85"/>
    </location>
</feature>
<dbReference type="GO" id="GO:0000139">
    <property type="term" value="C:Golgi membrane"/>
    <property type="evidence" value="ECO:0007669"/>
    <property type="project" value="UniProtKB-SubCell"/>
</dbReference>
<dbReference type="UniPathway" id="UPA00378"/>
<keyword evidence="13" id="KW-0464">Manganese</keyword>
<sequence length="593" mass="63469">MRARLRRWRIALLATLGAAALGFLIHAEWQLAPLELGLARRRPRLVAAAAGAHEALRALDAGGGAAQPAPHHGHAARASSAWAGARSRRRTSRPPAAPPGDVLSRGPHSAEAERAALPDGALVVLSHDRADYLRTTLGATLGLEDISRVRVYVSLDAPVRFREMEAVVEQVSAAAPHAVAAVWRHAPALKTARPRPLELIAAHFYAVLERALVVLNHSHAILLEDDLLPAPDFLSLFRASAPLLGADPTLWCVSAWNDNGLASARPPSDELARTDFFPGLGWMVSIDEWRRTLREPWASASVGAMSTGWDHWLRFSGLLDGRGCVFPLTPRTRHIGRRGTNVNAKEAAFLESFALSSARATPPDELAAARFSAAGARGALHGLREAAYGTFLRRLLAGEVDASGAATGHAATPPPLVRAADVGSGAWQPSGQLTVVVYSAEEYTLLPRALPLWPAHARCAHAGVVRTTIAGTTVLLVDRRAGARWLPAAERIERRADARTIAARAPGVSCDRACEAEGMRCDEAQLQFANTCAELRSHFPCEHGCGHQLGDEIPCYVTDRARDTSLVCLHSDVVSKCAAAFRSTTRLCVCVPA</sequence>
<dbReference type="GO" id="GO:0046872">
    <property type="term" value="F:metal ion binding"/>
    <property type="evidence" value="ECO:0007669"/>
    <property type="project" value="UniProtKB-KW"/>
</dbReference>
<keyword evidence="11" id="KW-0333">Golgi apparatus</keyword>
<evidence type="ECO:0000256" key="8">
    <source>
        <dbReference type="ARBA" id="ARBA00022723"/>
    </source>
</evidence>
<evidence type="ECO:0000256" key="9">
    <source>
        <dbReference type="ARBA" id="ARBA00022968"/>
    </source>
</evidence>
<evidence type="ECO:0000256" key="5">
    <source>
        <dbReference type="ARBA" id="ARBA00022676"/>
    </source>
</evidence>
<dbReference type="GO" id="GO:0003827">
    <property type="term" value="F:alpha-1,3-mannosylglycoprotein 2-beta-N-acetylglucosaminyltransferase activity"/>
    <property type="evidence" value="ECO:0007669"/>
    <property type="project" value="UniProtKB-EC"/>
</dbReference>
<comment type="caution">
    <text evidence="18">The sequence shown here is derived from an EMBL/GenBank/DDBJ whole genome shotgun (WGS) entry which is preliminary data.</text>
</comment>
<evidence type="ECO:0000313" key="18">
    <source>
        <dbReference type="EMBL" id="KAG8459969.1"/>
    </source>
</evidence>
<evidence type="ECO:0000256" key="16">
    <source>
        <dbReference type="ARBA" id="ARBA00049421"/>
    </source>
</evidence>
<keyword evidence="9" id="KW-0735">Signal-anchor</keyword>
<keyword evidence="19" id="KW-1185">Reference proteome</keyword>
<comment type="cofactor">
    <cofactor evidence="1">
        <name>Mn(2+)</name>
        <dbReference type="ChEBI" id="CHEBI:29035"/>
    </cofactor>
</comment>
<feature type="region of interest" description="Disordered" evidence="17">
    <location>
        <begin position="62"/>
        <end position="110"/>
    </location>
</feature>
<evidence type="ECO:0000256" key="13">
    <source>
        <dbReference type="ARBA" id="ARBA00023211"/>
    </source>
</evidence>
<organism evidence="18 19">
    <name type="scientific">Diacronema lutheri</name>
    <name type="common">Unicellular marine alga</name>
    <name type="synonym">Monochrysis lutheri</name>
    <dbReference type="NCBI Taxonomy" id="2081491"/>
    <lineage>
        <taxon>Eukaryota</taxon>
        <taxon>Haptista</taxon>
        <taxon>Haptophyta</taxon>
        <taxon>Pavlovophyceae</taxon>
        <taxon>Pavlovales</taxon>
        <taxon>Pavlovaceae</taxon>
        <taxon>Diacronema</taxon>
    </lineage>
</organism>
<evidence type="ECO:0000256" key="6">
    <source>
        <dbReference type="ARBA" id="ARBA00022679"/>
    </source>
</evidence>
<dbReference type="OMA" id="HRLFRTD"/>
<keyword evidence="5" id="KW-0328">Glycosyltransferase</keyword>
<accession>A0A8J6C477</accession>
<dbReference type="PANTHER" id="PTHR10468">
    <property type="entry name" value="PROTEIN O-LINKED-MANNOSE BETA-1,2-N-ACETYLGLUCOSAMINYLTRANSFERASE 1/ALPHA-1,3-MANNOSYL-GLYCOPROTEIN 2-BETA-N-ACETYLGLUCOSAMINYLTRANSFERASE"/>
    <property type="match status" value="1"/>
</dbReference>
<dbReference type="InterPro" id="IPR004139">
    <property type="entry name" value="Glyco_trans_13"/>
</dbReference>
<evidence type="ECO:0000256" key="15">
    <source>
        <dbReference type="ARBA" id="ARBA00041712"/>
    </source>
</evidence>
<keyword evidence="12" id="KW-0472">Membrane</keyword>
<reference evidence="18" key="1">
    <citation type="submission" date="2021-05" db="EMBL/GenBank/DDBJ databases">
        <title>The genome of the haptophyte Pavlova lutheri (Diacronema luteri, Pavlovales) - a model for lipid biosynthesis in eukaryotic algae.</title>
        <authorList>
            <person name="Hulatt C.J."/>
            <person name="Posewitz M.C."/>
        </authorList>
    </citation>
    <scope>NUCLEOTIDE SEQUENCE</scope>
    <source>
        <strain evidence="18">NIVA-4/92</strain>
    </source>
</reference>
<dbReference type="AlphaFoldDB" id="A0A8J6C477"/>
<evidence type="ECO:0000313" key="19">
    <source>
        <dbReference type="Proteomes" id="UP000751190"/>
    </source>
</evidence>
<evidence type="ECO:0000256" key="2">
    <source>
        <dbReference type="ARBA" id="ARBA00004323"/>
    </source>
</evidence>
<comment type="catalytic activity">
    <reaction evidence="16">
        <text>N(4)-(alpha-D-Man-(1-&gt;3)-[alpha-D-Man-(1-&gt;3)-[alpha-D-Man-(1-&gt;6)]-alpha-D-Man-(1-&gt;6)]-beta-D-Man-(1-&gt;4)-beta-D-GlcNAc-(1-&gt;4)-beta-D-GlcNAc)-L-asparaginyl-[protein] (N-glucan mannose isomer 5A1,2) + UDP-N-acetyl-alpha-D-glucosamine = N(4)-{beta-D-GlcNAc-(1-&gt;2)-alpha-D-Man-(1-&gt;3)-[alpha-D-Man-(1-&gt;3)-[alpha-D-Man-(1-&gt;6)]-alpha-D-Man-(1-&gt;6)]-beta-D-Man-(1-&gt;4)-beta-D-GlcNAc-(1-&gt;4)-beta-D-GlcNAc}-L-asparaginyl-[protein] + UDP + H(+)</text>
        <dbReference type="Rhea" id="RHEA:11456"/>
        <dbReference type="Rhea" id="RHEA-COMP:14367"/>
        <dbReference type="Rhea" id="RHEA-COMP:14368"/>
        <dbReference type="ChEBI" id="CHEBI:15378"/>
        <dbReference type="ChEBI" id="CHEBI:57705"/>
        <dbReference type="ChEBI" id="CHEBI:58223"/>
        <dbReference type="ChEBI" id="CHEBI:59087"/>
        <dbReference type="ChEBI" id="CHEBI:60625"/>
        <dbReference type="EC" id="2.4.1.101"/>
    </reaction>
</comment>
<dbReference type="InterPro" id="IPR029044">
    <property type="entry name" value="Nucleotide-diphossugar_trans"/>
</dbReference>
<evidence type="ECO:0000256" key="4">
    <source>
        <dbReference type="ARBA" id="ARBA00006492"/>
    </source>
</evidence>
<dbReference type="EMBL" id="JAGTXO010000036">
    <property type="protein sequence ID" value="KAG8459969.1"/>
    <property type="molecule type" value="Genomic_DNA"/>
</dbReference>
<dbReference type="InterPro" id="IPR052261">
    <property type="entry name" value="Glycosyltransferase_13"/>
</dbReference>
<dbReference type="EC" id="2.4.1.101" evidence="14"/>
<dbReference type="PANTHER" id="PTHR10468:SF0">
    <property type="entry name" value="ALPHA-1,3-MANNOSYL-GLYCOPROTEIN 2-BETA-N-ACETYLGLUCOSAMINYLTRANSFERASE"/>
    <property type="match status" value="1"/>
</dbReference>
<comment type="subcellular location">
    <subcellularLocation>
        <location evidence="2">Golgi apparatus membrane</location>
        <topology evidence="2">Single-pass type II membrane protein</topology>
    </subcellularLocation>
</comment>
<proteinExistence type="inferred from homology"/>
<dbReference type="OrthoDB" id="10267966at2759"/>
<keyword evidence="6" id="KW-0808">Transferase</keyword>
<dbReference type="Pfam" id="PF03071">
    <property type="entry name" value="GNT-I"/>
    <property type="match status" value="1"/>
</dbReference>
<name>A0A8J6C477_DIALT</name>
<evidence type="ECO:0000256" key="10">
    <source>
        <dbReference type="ARBA" id="ARBA00022989"/>
    </source>
</evidence>
<evidence type="ECO:0000256" key="1">
    <source>
        <dbReference type="ARBA" id="ARBA00001936"/>
    </source>
</evidence>
<dbReference type="Gene3D" id="3.90.550.10">
    <property type="entry name" value="Spore Coat Polysaccharide Biosynthesis Protein SpsA, Chain A"/>
    <property type="match status" value="1"/>
</dbReference>
<protein>
    <recommendedName>
        <fullName evidence="14">alpha-1,3-mannosyl-glycoprotein 2-beta-N-acetylglucosaminyltransferase</fullName>
        <ecNumber evidence="14">2.4.1.101</ecNumber>
    </recommendedName>
    <alternativeName>
        <fullName evidence="15">N-glycosyl-oligosaccharide-glycoprotein N-acetylglucosaminyltransferase I</fullName>
    </alternativeName>
</protein>
<keyword evidence="10" id="KW-1133">Transmembrane helix</keyword>
<evidence type="ECO:0000256" key="7">
    <source>
        <dbReference type="ARBA" id="ARBA00022692"/>
    </source>
</evidence>
<evidence type="ECO:0000256" key="14">
    <source>
        <dbReference type="ARBA" id="ARBA00038949"/>
    </source>
</evidence>
<comment type="similarity">
    <text evidence="4">Belongs to the glycosyltransferase 13 family.</text>
</comment>
<evidence type="ECO:0000256" key="3">
    <source>
        <dbReference type="ARBA" id="ARBA00004922"/>
    </source>
</evidence>
<evidence type="ECO:0000256" key="12">
    <source>
        <dbReference type="ARBA" id="ARBA00023136"/>
    </source>
</evidence>
<dbReference type="Proteomes" id="UP000751190">
    <property type="component" value="Unassembled WGS sequence"/>
</dbReference>
<comment type="pathway">
    <text evidence="3">Protein modification; protein glycosylation.</text>
</comment>
<keyword evidence="7" id="KW-0812">Transmembrane</keyword>
<dbReference type="SUPFAM" id="SSF53448">
    <property type="entry name" value="Nucleotide-diphospho-sugar transferases"/>
    <property type="match status" value="1"/>
</dbReference>
<keyword evidence="8" id="KW-0479">Metal-binding</keyword>